<gene>
    <name evidence="3" type="ORF">PCASD_06020</name>
</gene>
<evidence type="ECO:0000313" key="4">
    <source>
        <dbReference type="Proteomes" id="UP000235392"/>
    </source>
</evidence>
<reference evidence="3 4" key="1">
    <citation type="submission" date="2017-11" db="EMBL/GenBank/DDBJ databases">
        <title>De novo assembly and phasing of dikaryotic genomes from two isolates of Puccinia coronata f. sp. avenae, the causal agent of oat crown rust.</title>
        <authorList>
            <person name="Miller M.E."/>
            <person name="Zhang Y."/>
            <person name="Omidvar V."/>
            <person name="Sperschneider J."/>
            <person name="Schwessinger B."/>
            <person name="Raley C."/>
            <person name="Palmer J.M."/>
            <person name="Garnica D."/>
            <person name="Upadhyaya N."/>
            <person name="Rathjen J."/>
            <person name="Taylor J.M."/>
            <person name="Park R.F."/>
            <person name="Dodds P.N."/>
            <person name="Hirsch C.D."/>
            <person name="Kianian S.F."/>
            <person name="Figueroa M."/>
        </authorList>
    </citation>
    <scope>NUCLEOTIDE SEQUENCE [LARGE SCALE GENOMIC DNA]</scope>
    <source>
        <strain evidence="3">12SD80</strain>
    </source>
</reference>
<evidence type="ECO:0000256" key="1">
    <source>
        <dbReference type="SAM" id="MobiDB-lite"/>
    </source>
</evidence>
<feature type="compositionally biased region" description="Polar residues" evidence="1">
    <location>
        <begin position="145"/>
        <end position="162"/>
    </location>
</feature>
<accession>A0A2N5VA08</accession>
<organism evidence="3 4">
    <name type="scientific">Puccinia coronata f. sp. avenae</name>
    <dbReference type="NCBI Taxonomy" id="200324"/>
    <lineage>
        <taxon>Eukaryota</taxon>
        <taxon>Fungi</taxon>
        <taxon>Dikarya</taxon>
        <taxon>Basidiomycota</taxon>
        <taxon>Pucciniomycotina</taxon>
        <taxon>Pucciniomycetes</taxon>
        <taxon>Pucciniales</taxon>
        <taxon>Pucciniaceae</taxon>
        <taxon>Puccinia</taxon>
    </lineage>
</organism>
<evidence type="ECO:0000256" key="2">
    <source>
        <dbReference type="SAM" id="SignalP"/>
    </source>
</evidence>
<proteinExistence type="predicted"/>
<evidence type="ECO:0000313" key="3">
    <source>
        <dbReference type="EMBL" id="PLW46801.1"/>
    </source>
</evidence>
<dbReference type="EMBL" id="PGCI01000036">
    <property type="protein sequence ID" value="PLW46801.1"/>
    <property type="molecule type" value="Genomic_DNA"/>
</dbReference>
<comment type="caution">
    <text evidence="3">The sequence shown here is derived from an EMBL/GenBank/DDBJ whole genome shotgun (WGS) entry which is preliminary data.</text>
</comment>
<name>A0A2N5VA08_9BASI</name>
<protein>
    <submittedName>
        <fullName evidence="3">Uncharacterized protein</fullName>
    </submittedName>
</protein>
<feature type="region of interest" description="Disordered" evidence="1">
    <location>
        <begin position="195"/>
        <end position="283"/>
    </location>
</feature>
<feature type="signal peptide" evidence="2">
    <location>
        <begin position="1"/>
        <end position="16"/>
    </location>
</feature>
<keyword evidence="2" id="KW-0732">Signal</keyword>
<sequence length="502" mass="53047">MANFLWLLLAVAYSSAGVTDAQLRATAQPAPSGPQQYLSRLPTPNMAATAPSPSDGMGQDPAGAYPKTAGASQPLPSQDPSSTQAPYSPNNRTLMPNPPPQTATMSSPQVMTPPLPMTPPQTKPPAMDPSASLQRNKQADASPAVTPTQPASSMKQAPTASSIISQVASAMSPMTPDQIIGQQLNATTAALNKKPASFAPNNQTSQPPKTPPASANMPVPNAANRTAKQGMPNQPIPATPNAKAALNDQALPPQMNSPPSDIPPNAATPPTNAPMPPAPNVTEPVHVMSMAPPAAIKMDAKNNYPTDSLLPVEGMMDGFVGTAPPDPVQLIATEKFNTAIDTNPQNEQKAQELITQLKAASKMKLSSHQLGNQTIFLNSLTPEQRIILESKMKSLTLTPTQVQLERNYLATFVSANDKMAHQAGFEAIKKTLTPEAQRAFDPSEGMKSLELTDDQKYMYEEGSREYLEDPGARNQSGAAQKSGHRGRLLVSLLLTCLLIGSV</sequence>
<feature type="chain" id="PRO_5014665927" evidence="2">
    <location>
        <begin position="17"/>
        <end position="502"/>
    </location>
</feature>
<feature type="region of interest" description="Disordered" evidence="1">
    <location>
        <begin position="26"/>
        <end position="162"/>
    </location>
</feature>
<feature type="compositionally biased region" description="Polar residues" evidence="1">
    <location>
        <begin position="70"/>
        <end position="94"/>
    </location>
</feature>
<dbReference type="AlphaFoldDB" id="A0A2N5VA08"/>
<feature type="compositionally biased region" description="Pro residues" evidence="1">
    <location>
        <begin position="111"/>
        <end position="127"/>
    </location>
</feature>
<dbReference type="Proteomes" id="UP000235392">
    <property type="component" value="Unassembled WGS sequence"/>
</dbReference>